<keyword evidence="4 5" id="KW-0472">Membrane</keyword>
<evidence type="ECO:0000313" key="8">
    <source>
        <dbReference type="Proteomes" id="UP000006263"/>
    </source>
</evidence>
<dbReference type="eggNOG" id="COG3000">
    <property type="taxonomic scope" value="Bacteria"/>
</dbReference>
<sequence length="279" mass="31517">MQNEVWLRMGSFILVLALMMIWEAVMPNRVSPVARYKRWSSNFFLVLCGALTGRLLVPAGLAVVAIFADEQQFGVLNRLPVPEWAAVALAVIALDCLIYWQHRVFHRVPLLWRLHRVHHADPHLDASTGLRFHPIEIALSLGVKGLGIFLLGVPVMAILIFEIVLNASAVFNHSNIKLPNWLETPLRKVIVTQAMHRIHHSQVVTETDSNFGFCLSIWDRLFHSYTHEAKAGDDGLTLGLKEYNKENNNTGISTVLLMPFRQIPKQMPPKNGSPKNERS</sequence>
<evidence type="ECO:0000256" key="2">
    <source>
        <dbReference type="ARBA" id="ARBA00022692"/>
    </source>
</evidence>
<evidence type="ECO:0000313" key="7">
    <source>
        <dbReference type="EMBL" id="GAC25141.1"/>
    </source>
</evidence>
<evidence type="ECO:0000256" key="3">
    <source>
        <dbReference type="ARBA" id="ARBA00022989"/>
    </source>
</evidence>
<comment type="caution">
    <text evidence="7">The sequence shown here is derived from an EMBL/GenBank/DDBJ whole genome shotgun (WGS) entry which is preliminary data.</text>
</comment>
<evidence type="ECO:0000256" key="1">
    <source>
        <dbReference type="ARBA" id="ARBA00004370"/>
    </source>
</evidence>
<dbReference type="Pfam" id="PF04116">
    <property type="entry name" value="FA_hydroxylase"/>
    <property type="match status" value="1"/>
</dbReference>
<dbReference type="GO" id="GO:0016020">
    <property type="term" value="C:membrane"/>
    <property type="evidence" value="ECO:0007669"/>
    <property type="project" value="UniProtKB-SubCell"/>
</dbReference>
<dbReference type="GO" id="GO:0005506">
    <property type="term" value="F:iron ion binding"/>
    <property type="evidence" value="ECO:0007669"/>
    <property type="project" value="InterPro"/>
</dbReference>
<dbReference type="AlphaFoldDB" id="K6YMA0"/>
<feature type="domain" description="Fatty acid hydroxylase" evidence="6">
    <location>
        <begin position="88"/>
        <end position="223"/>
    </location>
</feature>
<proteinExistence type="predicted"/>
<feature type="transmembrane region" description="Helical" evidence="5">
    <location>
        <begin position="84"/>
        <end position="100"/>
    </location>
</feature>
<dbReference type="PANTHER" id="PTHR11863">
    <property type="entry name" value="STEROL DESATURASE"/>
    <property type="match status" value="1"/>
</dbReference>
<dbReference type="EMBL" id="BAEP01000055">
    <property type="protein sequence ID" value="GAC25141.1"/>
    <property type="molecule type" value="Genomic_DNA"/>
</dbReference>
<gene>
    <name evidence="7" type="ORF">GMES_2851</name>
</gene>
<comment type="subcellular location">
    <subcellularLocation>
        <location evidence="1">Membrane</location>
    </subcellularLocation>
</comment>
<keyword evidence="3 5" id="KW-1133">Transmembrane helix</keyword>
<evidence type="ECO:0000256" key="5">
    <source>
        <dbReference type="SAM" id="Phobius"/>
    </source>
</evidence>
<name>K6YMA0_9ALTE</name>
<reference evidence="7 8" key="1">
    <citation type="journal article" date="2017" name="Antonie Van Leeuwenhoek">
        <title>Rhizobium rhizosphaerae sp. nov., a novel species isolated from rice rhizosphere.</title>
        <authorList>
            <person name="Zhao J.J."/>
            <person name="Zhang J."/>
            <person name="Zhang R.J."/>
            <person name="Zhang C.W."/>
            <person name="Yin H.Q."/>
            <person name="Zhang X.X."/>
        </authorList>
    </citation>
    <scope>NUCLEOTIDE SEQUENCE [LARGE SCALE GENOMIC DNA]</scope>
    <source>
        <strain evidence="7 8">KMM 241</strain>
    </source>
</reference>
<dbReference type="InterPro" id="IPR050307">
    <property type="entry name" value="Sterol_Desaturase_Related"/>
</dbReference>
<keyword evidence="2 5" id="KW-0812">Transmembrane</keyword>
<dbReference type="GO" id="GO:0008610">
    <property type="term" value="P:lipid biosynthetic process"/>
    <property type="evidence" value="ECO:0007669"/>
    <property type="project" value="InterPro"/>
</dbReference>
<accession>K6YMA0</accession>
<organism evidence="7 8">
    <name type="scientific">Paraglaciecola mesophila KMM 241</name>
    <dbReference type="NCBI Taxonomy" id="1128912"/>
    <lineage>
        <taxon>Bacteria</taxon>
        <taxon>Pseudomonadati</taxon>
        <taxon>Pseudomonadota</taxon>
        <taxon>Gammaproteobacteria</taxon>
        <taxon>Alteromonadales</taxon>
        <taxon>Alteromonadaceae</taxon>
        <taxon>Paraglaciecola</taxon>
    </lineage>
</organism>
<protein>
    <submittedName>
        <fullName evidence="7">Sterol desaturase</fullName>
    </submittedName>
</protein>
<dbReference type="GO" id="GO:0016491">
    <property type="term" value="F:oxidoreductase activity"/>
    <property type="evidence" value="ECO:0007669"/>
    <property type="project" value="InterPro"/>
</dbReference>
<evidence type="ECO:0000259" key="6">
    <source>
        <dbReference type="Pfam" id="PF04116"/>
    </source>
</evidence>
<feature type="transmembrane region" description="Helical" evidence="5">
    <location>
        <begin position="6"/>
        <end position="22"/>
    </location>
</feature>
<dbReference type="RefSeq" id="WP_006993292.1">
    <property type="nucleotide sequence ID" value="NZ_BAEP01000055.1"/>
</dbReference>
<dbReference type="InterPro" id="IPR006694">
    <property type="entry name" value="Fatty_acid_hydroxylase"/>
</dbReference>
<dbReference type="Proteomes" id="UP000006263">
    <property type="component" value="Unassembled WGS sequence"/>
</dbReference>
<feature type="transmembrane region" description="Helical" evidence="5">
    <location>
        <begin position="43"/>
        <end position="68"/>
    </location>
</feature>
<feature type="transmembrane region" description="Helical" evidence="5">
    <location>
        <begin position="141"/>
        <end position="165"/>
    </location>
</feature>
<evidence type="ECO:0000256" key="4">
    <source>
        <dbReference type="ARBA" id="ARBA00023136"/>
    </source>
</evidence>
<dbReference type="OrthoDB" id="9770329at2"/>